<evidence type="ECO:0000313" key="2">
    <source>
        <dbReference type="WBParaSite" id="ES5_v2.g7990.t1"/>
    </source>
</evidence>
<dbReference type="WBParaSite" id="ES5_v2.g7990.t1">
    <property type="protein sequence ID" value="ES5_v2.g7990.t1"/>
    <property type="gene ID" value="ES5_v2.g7990"/>
</dbReference>
<organism evidence="1 2">
    <name type="scientific">Panagrolaimus sp. ES5</name>
    <dbReference type="NCBI Taxonomy" id="591445"/>
    <lineage>
        <taxon>Eukaryota</taxon>
        <taxon>Metazoa</taxon>
        <taxon>Ecdysozoa</taxon>
        <taxon>Nematoda</taxon>
        <taxon>Chromadorea</taxon>
        <taxon>Rhabditida</taxon>
        <taxon>Tylenchina</taxon>
        <taxon>Panagrolaimomorpha</taxon>
        <taxon>Panagrolaimoidea</taxon>
        <taxon>Panagrolaimidae</taxon>
        <taxon>Panagrolaimus</taxon>
    </lineage>
</organism>
<reference evidence="2" key="1">
    <citation type="submission" date="2022-11" db="UniProtKB">
        <authorList>
            <consortium name="WormBaseParasite"/>
        </authorList>
    </citation>
    <scope>IDENTIFICATION</scope>
</reference>
<proteinExistence type="predicted"/>
<sequence length="221" mass="24076">MLKIIVIFFLLFALLFADDYSFYDVVDECDKKSAIKYYFDKSKNFCFSARPACGQNGDGNKLYDSIKQCLVKEMSPNRIRSANLYCGQQGSPLIVDQGNGESGTYLFPSECAVYGKTICPDNTICFEGSNYVVKTEKAKTNYFYDDYDPDVVVTGFISVKVIIIGAGVVVVVVEVVGDVGVVDETVGNSDDVEIVIVEGSSVGENKGIGVEVSELDPTFGV</sequence>
<evidence type="ECO:0000313" key="1">
    <source>
        <dbReference type="Proteomes" id="UP000887579"/>
    </source>
</evidence>
<dbReference type="Proteomes" id="UP000887579">
    <property type="component" value="Unplaced"/>
</dbReference>
<accession>A0AC34GTQ7</accession>
<name>A0AC34GTQ7_9BILA</name>
<protein>
    <submittedName>
        <fullName evidence="2">Uncharacterized protein</fullName>
    </submittedName>
</protein>